<accession>A0A100YWY1</accession>
<evidence type="ECO:0000256" key="1">
    <source>
        <dbReference type="ARBA" id="ARBA00022723"/>
    </source>
</evidence>
<gene>
    <name evidence="4" type="ORF">AUL39_02445</name>
</gene>
<name>A0A100YWY1_TRASO</name>
<dbReference type="Pfam" id="PF00596">
    <property type="entry name" value="Aldolase_II"/>
    <property type="match status" value="1"/>
</dbReference>
<organism evidence="4 5">
    <name type="scientific">Tractidigestivibacter scatoligenes</name>
    <name type="common">Olsenella scatoligenes</name>
    <dbReference type="NCBI Taxonomy" id="1299998"/>
    <lineage>
        <taxon>Bacteria</taxon>
        <taxon>Bacillati</taxon>
        <taxon>Actinomycetota</taxon>
        <taxon>Coriobacteriia</taxon>
        <taxon>Coriobacteriales</taxon>
        <taxon>Atopobiaceae</taxon>
        <taxon>Tractidigestivibacter</taxon>
    </lineage>
</organism>
<proteinExistence type="predicted"/>
<dbReference type="GO" id="GO:0046872">
    <property type="term" value="F:metal ion binding"/>
    <property type="evidence" value="ECO:0007669"/>
    <property type="project" value="UniProtKB-KW"/>
</dbReference>
<dbReference type="OrthoDB" id="9786287at2"/>
<evidence type="ECO:0000259" key="3">
    <source>
        <dbReference type="SMART" id="SM01007"/>
    </source>
</evidence>
<feature type="domain" description="Class II aldolase/adducin N-terminal" evidence="3">
    <location>
        <begin position="8"/>
        <end position="188"/>
    </location>
</feature>
<dbReference type="GO" id="GO:0005829">
    <property type="term" value="C:cytosol"/>
    <property type="evidence" value="ECO:0007669"/>
    <property type="project" value="TreeGrafter"/>
</dbReference>
<protein>
    <submittedName>
        <fullName evidence="4">Fuculose phosphate aldolase</fullName>
    </submittedName>
</protein>
<sequence length="222" mass="23660">MLMEDARERIVVFGKRIATEGLAVGTSGNLSEYDPVTGLMAISPSGLGYFETTPQDVVVLRLDGSIVEGSRRPSSEAPLHAEVYRRRPAARAVVHTHSPYATTLAALGEPIRAVHFTIADSGAEEVPLSPYVTFGTPELAASVGTTFGEHPHVNAVLMENHGLIACGPSMDVAFGLAVNLEFVSRIQWQAECVGTPRVLSGEEVTGVSKRFETYGQPAGRKA</sequence>
<evidence type="ECO:0000256" key="2">
    <source>
        <dbReference type="ARBA" id="ARBA00023239"/>
    </source>
</evidence>
<keyword evidence="2" id="KW-0456">Lyase</keyword>
<dbReference type="GO" id="GO:0016832">
    <property type="term" value="F:aldehyde-lyase activity"/>
    <property type="evidence" value="ECO:0007669"/>
    <property type="project" value="TreeGrafter"/>
</dbReference>
<dbReference type="InterPro" id="IPR036409">
    <property type="entry name" value="Aldolase_II/adducin_N_sf"/>
</dbReference>
<reference evidence="4 5" key="1">
    <citation type="submission" date="2015-12" db="EMBL/GenBank/DDBJ databases">
        <title>Draft Genome Sequence of Olsenella scatoligenes SK9K4T; a Producer of 3-Methylindole- (skatole) and 4-Methylphenol- (p-cresol) Isolated from Pig Feces.</title>
        <authorList>
            <person name="Li X."/>
            <person name="Borg B."/>
            <person name="Canibe N."/>
        </authorList>
    </citation>
    <scope>NUCLEOTIDE SEQUENCE [LARGE SCALE GENOMIC DNA]</scope>
    <source>
        <strain evidence="4 5">SK9K4</strain>
    </source>
</reference>
<dbReference type="Gene3D" id="3.40.225.10">
    <property type="entry name" value="Class II aldolase/adducin N-terminal domain"/>
    <property type="match status" value="1"/>
</dbReference>
<dbReference type="Proteomes" id="UP000054078">
    <property type="component" value="Unassembled WGS sequence"/>
</dbReference>
<evidence type="ECO:0000313" key="5">
    <source>
        <dbReference type="Proteomes" id="UP000054078"/>
    </source>
</evidence>
<keyword evidence="5" id="KW-1185">Reference proteome</keyword>
<dbReference type="SMART" id="SM01007">
    <property type="entry name" value="Aldolase_II"/>
    <property type="match status" value="1"/>
</dbReference>
<dbReference type="SUPFAM" id="SSF53639">
    <property type="entry name" value="AraD/HMP-PK domain-like"/>
    <property type="match status" value="1"/>
</dbReference>
<dbReference type="PANTHER" id="PTHR22789">
    <property type="entry name" value="FUCULOSE PHOSPHATE ALDOLASE"/>
    <property type="match status" value="1"/>
</dbReference>
<dbReference type="InterPro" id="IPR050197">
    <property type="entry name" value="Aldolase_class_II_sugar_metab"/>
</dbReference>
<dbReference type="AlphaFoldDB" id="A0A100YWY1"/>
<dbReference type="STRING" id="1299998.AUL39_02445"/>
<dbReference type="PANTHER" id="PTHR22789:SF0">
    <property type="entry name" value="3-OXO-TETRONATE 4-PHOSPHATE DECARBOXYLASE-RELATED"/>
    <property type="match status" value="1"/>
</dbReference>
<dbReference type="EMBL" id="LOJF01000001">
    <property type="protein sequence ID" value="KUH59209.1"/>
    <property type="molecule type" value="Genomic_DNA"/>
</dbReference>
<dbReference type="InterPro" id="IPR001303">
    <property type="entry name" value="Aldolase_II/adducin_N"/>
</dbReference>
<keyword evidence="1" id="KW-0479">Metal-binding</keyword>
<comment type="caution">
    <text evidence="4">The sequence shown here is derived from an EMBL/GenBank/DDBJ whole genome shotgun (WGS) entry which is preliminary data.</text>
</comment>
<evidence type="ECO:0000313" key="4">
    <source>
        <dbReference type="EMBL" id="KUH59209.1"/>
    </source>
</evidence>
<dbReference type="GO" id="GO:0019323">
    <property type="term" value="P:pentose catabolic process"/>
    <property type="evidence" value="ECO:0007669"/>
    <property type="project" value="TreeGrafter"/>
</dbReference>
<dbReference type="RefSeq" id="WP_059053247.1">
    <property type="nucleotide sequence ID" value="NZ_LOJF01000001.1"/>
</dbReference>